<dbReference type="PANTHER" id="PTHR48081:SF6">
    <property type="entry name" value="PEPTIDASE S9 PROLYL OLIGOPEPTIDASE CATALYTIC DOMAIN-CONTAINING PROTEIN"/>
    <property type="match status" value="1"/>
</dbReference>
<dbReference type="InterPro" id="IPR050300">
    <property type="entry name" value="GDXG_lipolytic_enzyme"/>
</dbReference>
<dbReference type="RefSeq" id="WP_109624265.1">
    <property type="nucleotide sequence ID" value="NZ_JANKBI010000001.1"/>
</dbReference>
<feature type="domain" description="BD-FAE-like" evidence="2">
    <location>
        <begin position="33"/>
        <end position="221"/>
    </location>
</feature>
<evidence type="ECO:0000256" key="1">
    <source>
        <dbReference type="ARBA" id="ARBA00022801"/>
    </source>
</evidence>
<dbReference type="GO" id="GO:0016787">
    <property type="term" value="F:hydrolase activity"/>
    <property type="evidence" value="ECO:0007669"/>
    <property type="project" value="UniProtKB-KW"/>
</dbReference>
<dbReference type="PANTHER" id="PTHR48081">
    <property type="entry name" value="AB HYDROLASE SUPERFAMILY PROTEIN C4A8.06C"/>
    <property type="match status" value="1"/>
</dbReference>
<dbReference type="AlphaFoldDB" id="A0AB73T9E2"/>
<name>A0AB73T9E2_9FIRM</name>
<keyword evidence="1" id="KW-0378">Hydrolase</keyword>
<dbReference type="Gene3D" id="3.40.50.1820">
    <property type="entry name" value="alpha/beta hydrolase"/>
    <property type="match status" value="1"/>
</dbReference>
<dbReference type="InterPro" id="IPR049492">
    <property type="entry name" value="BD-FAE-like_dom"/>
</dbReference>
<keyword evidence="4" id="KW-1185">Reference proteome</keyword>
<dbReference type="Pfam" id="PF20434">
    <property type="entry name" value="BD-FAE"/>
    <property type="match status" value="1"/>
</dbReference>
<evidence type="ECO:0000259" key="2">
    <source>
        <dbReference type="Pfam" id="PF20434"/>
    </source>
</evidence>
<comment type="caution">
    <text evidence="3">The sequence shown here is derived from an EMBL/GenBank/DDBJ whole genome shotgun (WGS) entry which is preliminary data.</text>
</comment>
<reference evidence="3 4" key="1">
    <citation type="submission" date="2018-05" db="EMBL/GenBank/DDBJ databases">
        <authorList>
            <person name="Goeker M."/>
            <person name="Huntemann M."/>
            <person name="Clum A."/>
            <person name="Pillay M."/>
            <person name="Palaniappan K."/>
            <person name="Varghese N."/>
            <person name="Mikhailova N."/>
            <person name="Stamatis D."/>
            <person name="Reddy T."/>
            <person name="Daum C."/>
            <person name="Shapiro N."/>
            <person name="Ivanova N."/>
            <person name="Kyrpides N."/>
            <person name="Woyke T."/>
        </authorList>
    </citation>
    <scope>NUCLEOTIDE SEQUENCE [LARGE SCALE GENOMIC DNA]</scope>
    <source>
        <strain evidence="3 4">DSM 26524</strain>
    </source>
</reference>
<accession>A0AB73T9E2</accession>
<evidence type="ECO:0000313" key="3">
    <source>
        <dbReference type="EMBL" id="PWJ78821.1"/>
    </source>
</evidence>
<evidence type="ECO:0000313" key="4">
    <source>
        <dbReference type="Proteomes" id="UP000245412"/>
    </source>
</evidence>
<dbReference type="SUPFAM" id="SSF53474">
    <property type="entry name" value="alpha/beta-Hydrolases"/>
    <property type="match status" value="1"/>
</dbReference>
<gene>
    <name evidence="3" type="ORF">C7383_101190</name>
</gene>
<dbReference type="InterPro" id="IPR029058">
    <property type="entry name" value="AB_hydrolase_fold"/>
</dbReference>
<proteinExistence type="predicted"/>
<dbReference type="Proteomes" id="UP000245412">
    <property type="component" value="Unassembled WGS sequence"/>
</dbReference>
<protein>
    <submittedName>
        <fullName evidence="3">Prolyl oligopeptidase family protein</fullName>
    </submittedName>
</protein>
<organism evidence="3 4">
    <name type="scientific">Murimonas intestini</name>
    <dbReference type="NCBI Taxonomy" id="1337051"/>
    <lineage>
        <taxon>Bacteria</taxon>
        <taxon>Bacillati</taxon>
        <taxon>Bacillota</taxon>
        <taxon>Clostridia</taxon>
        <taxon>Lachnospirales</taxon>
        <taxon>Lachnospiraceae</taxon>
        <taxon>Murimonas</taxon>
    </lineage>
</organism>
<dbReference type="EMBL" id="QGGY01000001">
    <property type="protein sequence ID" value="PWJ78821.1"/>
    <property type="molecule type" value="Genomic_DNA"/>
</dbReference>
<sequence>MVIETFRIWEKEEYSYEKSFGFIPKITGYFHEDNQERPCMIVVPGGGYRAVVPSEGELAALKFYESGYQAFVLTYTTDYFMESPLMKQPLFDISRAVRYIRLHSDRFHVLTGQIVVCGFSAGGHLCASLCVHHGDIEDLSGKYSGISNRPDAAVLCYPVISAGKYKDEESFTALLGKGASQEEYQYMSLEKHVNSDTPPCFIWTTAADDRVAPENSELYAEACRRNHIRCALHIFSGGKHGLSLADQVWAKGQCQPGYVLEQLENYYIQAVREGREVPQEVLNVLGKDGADICDERKVSKEAEIWPLAAASFLEQIFMGEDKE</sequence>